<dbReference type="CDD" id="cd10564">
    <property type="entry name" value="NapF_like"/>
    <property type="match status" value="1"/>
</dbReference>
<feature type="binding site" evidence="6">
    <location>
        <position position="51"/>
    </location>
    <ligand>
        <name>[4Fe-4S] cluster</name>
        <dbReference type="ChEBI" id="CHEBI:49883"/>
        <label>1</label>
    </ligand>
</feature>
<feature type="binding site" evidence="6">
    <location>
        <position position="164"/>
    </location>
    <ligand>
        <name>[4Fe-4S] cluster</name>
        <dbReference type="ChEBI" id="CHEBI:49883"/>
        <label>3</label>
    </ligand>
</feature>
<feature type="binding site" evidence="6">
    <location>
        <position position="58"/>
    </location>
    <ligand>
        <name>[4Fe-4S] cluster</name>
        <dbReference type="ChEBI" id="CHEBI:49883"/>
        <label>1</label>
    </ligand>
</feature>
<keyword evidence="6" id="KW-0963">Cytoplasm</keyword>
<evidence type="ECO:0000256" key="6">
    <source>
        <dbReference type="HAMAP-Rule" id="MF_02201"/>
    </source>
</evidence>
<dbReference type="GeneID" id="86154533"/>
<feature type="binding site" evidence="6">
    <location>
        <position position="161"/>
    </location>
    <ligand>
        <name>[4Fe-4S] cluster</name>
        <dbReference type="ChEBI" id="CHEBI:49883"/>
        <label>3</label>
    </ligand>
</feature>
<evidence type="ECO:0000256" key="1">
    <source>
        <dbReference type="ARBA" id="ARBA00022485"/>
    </source>
</evidence>
<comment type="cofactor">
    <cofactor evidence="6">
        <name>[4Fe-4S] cluster</name>
        <dbReference type="ChEBI" id="CHEBI:49883"/>
    </cofactor>
</comment>
<evidence type="ECO:0000313" key="9">
    <source>
        <dbReference type="Proteomes" id="UP000308167"/>
    </source>
</evidence>
<feature type="binding site" evidence="6">
    <location>
        <position position="171"/>
    </location>
    <ligand>
        <name>[4Fe-4S] cluster</name>
        <dbReference type="ChEBI" id="CHEBI:49883"/>
        <label>3</label>
    </ligand>
</feature>
<keyword evidence="5 6" id="KW-0411">Iron-sulfur</keyword>
<evidence type="ECO:0000256" key="5">
    <source>
        <dbReference type="ARBA" id="ARBA00023014"/>
    </source>
</evidence>
<evidence type="ECO:0000259" key="7">
    <source>
        <dbReference type="PROSITE" id="PS51379"/>
    </source>
</evidence>
<dbReference type="SUPFAM" id="SSF46548">
    <property type="entry name" value="alpha-helical ferredoxin"/>
    <property type="match status" value="1"/>
</dbReference>
<dbReference type="Proteomes" id="UP000308167">
    <property type="component" value="Unassembled WGS sequence"/>
</dbReference>
<keyword evidence="3 6" id="KW-0677">Repeat</keyword>
<organism evidence="8 9">
    <name type="scientific">Actinobacillus porcinus</name>
    <dbReference type="NCBI Taxonomy" id="51048"/>
    <lineage>
        <taxon>Bacteria</taxon>
        <taxon>Pseudomonadati</taxon>
        <taxon>Pseudomonadota</taxon>
        <taxon>Gammaproteobacteria</taxon>
        <taxon>Pasteurellales</taxon>
        <taxon>Pasteurellaceae</taxon>
        <taxon>Actinobacillus</taxon>
    </lineage>
</organism>
<dbReference type="RefSeq" id="WP_135709004.1">
    <property type="nucleotide sequence ID" value="NZ_CABFKI010000001.1"/>
</dbReference>
<protein>
    <recommendedName>
        <fullName evidence="6">Ferredoxin-type protein NapF</fullName>
    </recommendedName>
</protein>
<proteinExistence type="inferred from homology"/>
<dbReference type="PROSITE" id="PS51379">
    <property type="entry name" value="4FE4S_FER_2"/>
    <property type="match status" value="3"/>
</dbReference>
<feature type="binding site" evidence="6">
    <location>
        <position position="80"/>
    </location>
    <ligand>
        <name>[4Fe-4S] cluster</name>
        <dbReference type="ChEBI" id="CHEBI:49883"/>
        <label>2</label>
    </ligand>
</feature>
<comment type="caution">
    <text evidence="8">The sequence shown here is derived from an EMBL/GenBank/DDBJ whole genome shotgun (WGS) entry which is preliminary data.</text>
</comment>
<dbReference type="NCBIfam" id="TIGR00402">
    <property type="entry name" value="napF"/>
    <property type="match status" value="1"/>
</dbReference>
<feature type="binding site" evidence="6">
    <location>
        <position position="167"/>
    </location>
    <ligand>
        <name>[4Fe-4S] cluster</name>
        <dbReference type="ChEBI" id="CHEBI:49883"/>
        <label>3</label>
    </ligand>
</feature>
<keyword evidence="4 6" id="KW-0408">Iron</keyword>
<feature type="domain" description="4Fe-4S ferredoxin-type" evidence="7">
    <location>
        <begin position="71"/>
        <end position="100"/>
    </location>
</feature>
<evidence type="ECO:0000256" key="4">
    <source>
        <dbReference type="ARBA" id="ARBA00023004"/>
    </source>
</evidence>
<comment type="similarity">
    <text evidence="6">Belongs to the NapF family.</text>
</comment>
<feature type="binding site" evidence="6">
    <location>
        <position position="86"/>
    </location>
    <ligand>
        <name>[4Fe-4S] cluster</name>
        <dbReference type="ChEBI" id="CHEBI:49883"/>
        <label>2</label>
    </ligand>
</feature>
<dbReference type="HAMAP" id="MF_02201">
    <property type="entry name" value="NapF"/>
    <property type="match status" value="1"/>
</dbReference>
<feature type="binding site" evidence="6">
    <location>
        <position position="48"/>
    </location>
    <ligand>
        <name>[4Fe-4S] cluster</name>
        <dbReference type="ChEBI" id="CHEBI:49883"/>
        <label>1</label>
    </ligand>
</feature>
<comment type="function">
    <text evidence="6">Could be involved in the maturation of NapA, the catalytic subunit of the periplasmic nitrate reductase, before its export into the periplasm.</text>
</comment>
<dbReference type="Gene3D" id="3.30.70.20">
    <property type="match status" value="2"/>
</dbReference>
<comment type="subunit">
    <text evidence="6">Interacts with the cytoplasmic NapA precursor.</text>
</comment>
<feature type="domain" description="4Fe-4S ferredoxin-type" evidence="7">
    <location>
        <begin position="152"/>
        <end position="181"/>
    </location>
</feature>
<evidence type="ECO:0000256" key="3">
    <source>
        <dbReference type="ARBA" id="ARBA00022737"/>
    </source>
</evidence>
<dbReference type="PANTHER" id="PTHR24960:SF46">
    <property type="entry name" value="FERREDOXIN-TYPE PROTEIN NAPF"/>
    <property type="match status" value="1"/>
</dbReference>
<dbReference type="PANTHER" id="PTHR24960">
    <property type="entry name" value="PHOTOSYSTEM I IRON-SULFUR CENTER-RELATED"/>
    <property type="match status" value="1"/>
</dbReference>
<keyword evidence="2 6" id="KW-0479">Metal-binding</keyword>
<feature type="binding site" evidence="6">
    <location>
        <position position="83"/>
    </location>
    <ligand>
        <name>[4Fe-4S] cluster</name>
        <dbReference type="ChEBI" id="CHEBI:49883"/>
        <label>2</label>
    </ligand>
</feature>
<evidence type="ECO:0000313" key="8">
    <source>
        <dbReference type="EMBL" id="VTU05794.1"/>
    </source>
</evidence>
<dbReference type="EMBL" id="CABFKI010000001">
    <property type="protein sequence ID" value="VTU05794.1"/>
    <property type="molecule type" value="Genomic_DNA"/>
</dbReference>
<feature type="binding site" evidence="6">
    <location>
        <position position="54"/>
    </location>
    <ligand>
        <name>[4Fe-4S] cluster</name>
        <dbReference type="ChEBI" id="CHEBI:49883"/>
        <label>1</label>
    </ligand>
</feature>
<accession>A0ABY6THY9</accession>
<keyword evidence="9" id="KW-1185">Reference proteome</keyword>
<dbReference type="InterPro" id="IPR017896">
    <property type="entry name" value="4Fe4S_Fe-S-bd"/>
</dbReference>
<keyword evidence="1 6" id="KW-0004">4Fe-4S</keyword>
<sequence>MTEKHLPRRRFLRGEFFTALQSDSVKTQGFQGIRPPWSKSEEDFVAGCTRCGDCIAVCETQILVKGDGGFPEVKFALGECTFCQKCVEVCKQPIFRPHFSQPNLGEQAEQPWSHKIEIQSRCLAFHAVECRACEDNCESRAIRFKREIGGVAKPQVDLDRCNGCGACIGVCPVSAVRILRE</sequence>
<dbReference type="InterPro" id="IPR050157">
    <property type="entry name" value="PSI_iron-sulfur_center"/>
</dbReference>
<dbReference type="InterPro" id="IPR017900">
    <property type="entry name" value="4Fe4S_Fe_S_CS"/>
</dbReference>
<evidence type="ECO:0000256" key="2">
    <source>
        <dbReference type="ARBA" id="ARBA00022723"/>
    </source>
</evidence>
<comment type="subcellular location">
    <subcellularLocation>
        <location evidence="6">Cytoplasm</location>
    </subcellularLocation>
</comment>
<gene>
    <name evidence="6" type="primary">napF</name>
    <name evidence="8" type="ORF">SAMEA1410922_00124</name>
</gene>
<name>A0ABY6THY9_9PAST</name>
<feature type="domain" description="4Fe-4S ferredoxin-type" evidence="7">
    <location>
        <begin position="38"/>
        <end position="68"/>
    </location>
</feature>
<reference evidence="8 9" key="1">
    <citation type="submission" date="2019-05" db="EMBL/GenBank/DDBJ databases">
        <authorList>
            <consortium name="Pathogen Informatics"/>
        </authorList>
    </citation>
    <scope>NUCLEOTIDE SEQUENCE [LARGE SCALE GENOMIC DNA]</scope>
    <source>
        <strain evidence="8 9">NM319</strain>
    </source>
</reference>
<dbReference type="InterPro" id="IPR004496">
    <property type="entry name" value="NapF"/>
</dbReference>
<dbReference type="Pfam" id="PF12838">
    <property type="entry name" value="Fer4_7"/>
    <property type="match status" value="2"/>
</dbReference>
<dbReference type="PROSITE" id="PS00198">
    <property type="entry name" value="4FE4S_FER_1"/>
    <property type="match status" value="2"/>
</dbReference>
<feature type="binding site" evidence="6">
    <location>
        <position position="90"/>
    </location>
    <ligand>
        <name>[4Fe-4S] cluster</name>
        <dbReference type="ChEBI" id="CHEBI:49883"/>
        <label>2</label>
    </ligand>
</feature>